<dbReference type="InterPro" id="IPR008040">
    <property type="entry name" value="Hydant_A_N"/>
</dbReference>
<dbReference type="STRING" id="716928.GCA_000261485_01071"/>
<dbReference type="InterPro" id="IPR002821">
    <property type="entry name" value="Hydantoinase_A"/>
</dbReference>
<evidence type="ECO:0000259" key="1">
    <source>
        <dbReference type="Pfam" id="PF01968"/>
    </source>
</evidence>
<dbReference type="AlphaFoldDB" id="A0A249PFZ3"/>
<keyword evidence="4" id="KW-1185">Reference proteome</keyword>
<evidence type="ECO:0000313" key="3">
    <source>
        <dbReference type="EMBL" id="ASY64851.1"/>
    </source>
</evidence>
<dbReference type="SUPFAM" id="SSF53067">
    <property type="entry name" value="Actin-like ATPase domain"/>
    <property type="match status" value="1"/>
</dbReference>
<feature type="domain" description="Hydantoinase A/oxoprolinase" evidence="1">
    <location>
        <begin position="218"/>
        <end position="602"/>
    </location>
</feature>
<reference evidence="3 4" key="1">
    <citation type="submission" date="2017-08" db="EMBL/GenBank/DDBJ databases">
        <title>Multipartite genome sequences of Sinorhizobium species nodulating soybeans.</title>
        <authorList>
            <person name="Tian C.F."/>
        </authorList>
    </citation>
    <scope>NUCLEOTIDE SEQUENCE [LARGE SCALE GENOMIC DNA]</scope>
    <source>
        <strain evidence="3 4">CCBAU 05684</strain>
    </source>
</reference>
<dbReference type="eggNOG" id="COG0145">
    <property type="taxonomic scope" value="Bacteria"/>
</dbReference>
<evidence type="ECO:0000313" key="4">
    <source>
        <dbReference type="Proteomes" id="UP000217211"/>
    </source>
</evidence>
<dbReference type="KEGG" id="esj:SJ05684_c34290"/>
<dbReference type="GO" id="GO:0006749">
    <property type="term" value="P:glutathione metabolic process"/>
    <property type="evidence" value="ECO:0007669"/>
    <property type="project" value="TreeGrafter"/>
</dbReference>
<dbReference type="Pfam" id="PF01968">
    <property type="entry name" value="Hydantoinase_A"/>
    <property type="match status" value="1"/>
</dbReference>
<organism evidence="3 4">
    <name type="scientific">Sinorhizobium sojae CCBAU 05684</name>
    <dbReference type="NCBI Taxonomy" id="716928"/>
    <lineage>
        <taxon>Bacteria</taxon>
        <taxon>Pseudomonadati</taxon>
        <taxon>Pseudomonadota</taxon>
        <taxon>Alphaproteobacteria</taxon>
        <taxon>Hyphomicrobiales</taxon>
        <taxon>Rhizobiaceae</taxon>
        <taxon>Sinorhizobium/Ensifer group</taxon>
        <taxon>Sinorhizobium</taxon>
    </lineage>
</organism>
<name>A0A249PFZ3_9HYPH</name>
<dbReference type="EMBL" id="CP023067">
    <property type="protein sequence ID" value="ASY64851.1"/>
    <property type="molecule type" value="Genomic_DNA"/>
</dbReference>
<evidence type="ECO:0000259" key="2">
    <source>
        <dbReference type="Pfam" id="PF05378"/>
    </source>
</evidence>
<dbReference type="InterPro" id="IPR043129">
    <property type="entry name" value="ATPase_NBD"/>
</dbReference>
<dbReference type="Gene3D" id="3.30.420.40">
    <property type="match status" value="1"/>
</dbReference>
<gene>
    <name evidence="3" type="ORF">SJ05684_c34290</name>
</gene>
<dbReference type="PANTHER" id="PTHR11365">
    <property type="entry name" value="5-OXOPROLINASE RELATED"/>
    <property type="match status" value="1"/>
</dbReference>
<dbReference type="GO" id="GO:0005829">
    <property type="term" value="C:cytosol"/>
    <property type="evidence" value="ECO:0007669"/>
    <property type="project" value="TreeGrafter"/>
</dbReference>
<protein>
    <submittedName>
        <fullName evidence="3">Hydantoinase/oxoprolinase family protein</fullName>
    </submittedName>
</protein>
<dbReference type="Pfam" id="PF05378">
    <property type="entry name" value="Hydant_A_N"/>
    <property type="match status" value="1"/>
</dbReference>
<dbReference type="GO" id="GO:0017168">
    <property type="term" value="F:5-oxoprolinase (ATP-hydrolyzing) activity"/>
    <property type="evidence" value="ECO:0007669"/>
    <property type="project" value="TreeGrafter"/>
</dbReference>
<accession>A0A249PFZ3</accession>
<feature type="domain" description="Hydantoinase/oxoprolinase N-terminal" evidence="2">
    <location>
        <begin position="36"/>
        <end position="198"/>
    </location>
</feature>
<dbReference type="Proteomes" id="UP000217211">
    <property type="component" value="Chromosome"/>
</dbReference>
<proteinExistence type="predicted"/>
<sequence length="696" mass="73521">MVKPANLSYHRPIPFSPGLTRLSTWTEQKLTAHLLLGIDTGGTYTDAVLFSEATGVVAKAKALTTRHDLAVGISGAVEAVLQKAQAPVSAISLVSLSTTLATNALVEGQGGRAGLVMIGFGPEDLKRDGLIEALGSDPVLFLPGGHNVHGGETPLDMRALDEALPQLSRQVSSFAIAGYFAVRNPDHEKRVRERIREVSHLPVTCSHELSSKLGGPRRALTTLLNARLVSMIDRLIGSCEDFLKARGIDVPMMVVRGDGALISAAEARLRPIETILSGPAASLVGARHLTGLENAVVSDIGGTTTDVAVLEGGRPRLDADGAVVGGFRTMVEAVAMRTFGLGGDSEVRINDRGLKAKFELGPRRFLPLSLAAHLHGEAVLSVLEKQLRSPHAGRHDGRFAVRTGLPDHLASGLQPQEQVLYGRIRQVPVALADLLVTTAQRATLDRLVARGLVHISGLTPSDAMHVLGRQSQWNAEAARLGLELAGRGKDGSGQPIATSAKKLAEMIVDRLTRQSSEVILQACLHEDGAGAIDPAASLAVDRALKREPGIVRFSIRLDRPLVGLGASAPVYYPAIADMLGTETAIPGEADVANAVGAVVGQVRATVTVFVTTPEEGIFVVNGAGVSERFLGEEEAFEVARIRAEAMALETARANGAEQPVATLREEIDAPEMEGGRKLIEARFIASASGRPRIAHC</sequence>
<dbReference type="PANTHER" id="PTHR11365:SF2">
    <property type="entry name" value="5-OXOPROLINASE"/>
    <property type="match status" value="1"/>
</dbReference>
<dbReference type="InterPro" id="IPR045079">
    <property type="entry name" value="Oxoprolinase-like"/>
</dbReference>